<evidence type="ECO:0000256" key="3">
    <source>
        <dbReference type="ARBA" id="ARBA00023163"/>
    </source>
</evidence>
<comment type="caution">
    <text evidence="6">The sequence shown here is derived from an EMBL/GenBank/DDBJ whole genome shotgun (WGS) entry which is preliminary data.</text>
</comment>
<dbReference type="SUPFAM" id="SSF46689">
    <property type="entry name" value="Homeodomain-like"/>
    <property type="match status" value="1"/>
</dbReference>
<dbReference type="SUPFAM" id="SSF48498">
    <property type="entry name" value="Tetracyclin repressor-like, C-terminal domain"/>
    <property type="match status" value="1"/>
</dbReference>
<gene>
    <name evidence="6" type="ORF">GPX89_06775</name>
</gene>
<protein>
    <submittedName>
        <fullName evidence="6">TetR family transcriptional regulator</fullName>
    </submittedName>
</protein>
<keyword evidence="7" id="KW-1185">Reference proteome</keyword>
<keyword evidence="1" id="KW-0805">Transcription regulation</keyword>
<evidence type="ECO:0000256" key="1">
    <source>
        <dbReference type="ARBA" id="ARBA00023015"/>
    </source>
</evidence>
<dbReference type="AlphaFoldDB" id="A0A7K1USS3"/>
<feature type="DNA-binding region" description="H-T-H motif" evidence="4">
    <location>
        <begin position="72"/>
        <end position="91"/>
    </location>
</feature>
<dbReference type="PROSITE" id="PS50977">
    <property type="entry name" value="HTH_TETR_2"/>
    <property type="match status" value="1"/>
</dbReference>
<dbReference type="GO" id="GO:0003677">
    <property type="term" value="F:DNA binding"/>
    <property type="evidence" value="ECO:0007669"/>
    <property type="project" value="UniProtKB-UniRule"/>
</dbReference>
<dbReference type="Pfam" id="PF00440">
    <property type="entry name" value="TetR_N"/>
    <property type="match status" value="1"/>
</dbReference>
<evidence type="ECO:0000256" key="2">
    <source>
        <dbReference type="ARBA" id="ARBA00023125"/>
    </source>
</evidence>
<dbReference type="PANTHER" id="PTHR47506:SF1">
    <property type="entry name" value="HTH-TYPE TRANSCRIPTIONAL REGULATOR YJDC"/>
    <property type="match status" value="1"/>
</dbReference>
<reference evidence="6 7" key="1">
    <citation type="submission" date="2019-12" db="EMBL/GenBank/DDBJ databases">
        <title>Nocardia sp. nov. ET3-3 isolated from soil.</title>
        <authorList>
            <person name="Kanchanasin P."/>
            <person name="Tanasupawat S."/>
            <person name="Yuki M."/>
            <person name="Kudo T."/>
        </authorList>
    </citation>
    <scope>NUCLEOTIDE SEQUENCE [LARGE SCALE GENOMIC DNA]</scope>
    <source>
        <strain evidence="6 7">ET3-3</strain>
    </source>
</reference>
<dbReference type="EMBL" id="WRPP01000001">
    <property type="protein sequence ID" value="MVU76948.1"/>
    <property type="molecule type" value="Genomic_DNA"/>
</dbReference>
<name>A0A7K1USS3_9NOCA</name>
<dbReference type="PANTHER" id="PTHR47506">
    <property type="entry name" value="TRANSCRIPTIONAL REGULATORY PROTEIN"/>
    <property type="match status" value="1"/>
</dbReference>
<dbReference type="PRINTS" id="PR00455">
    <property type="entry name" value="HTHTETR"/>
</dbReference>
<evidence type="ECO:0000313" key="7">
    <source>
        <dbReference type="Proteomes" id="UP000466794"/>
    </source>
</evidence>
<evidence type="ECO:0000256" key="4">
    <source>
        <dbReference type="PROSITE-ProRule" id="PRU00335"/>
    </source>
</evidence>
<organism evidence="6 7">
    <name type="scientific">Nocardia terrae</name>
    <dbReference type="NCBI Taxonomy" id="2675851"/>
    <lineage>
        <taxon>Bacteria</taxon>
        <taxon>Bacillati</taxon>
        <taxon>Actinomycetota</taxon>
        <taxon>Actinomycetes</taxon>
        <taxon>Mycobacteriales</taxon>
        <taxon>Nocardiaceae</taxon>
        <taxon>Nocardia</taxon>
    </lineage>
</organism>
<evidence type="ECO:0000313" key="6">
    <source>
        <dbReference type="EMBL" id="MVU76948.1"/>
    </source>
</evidence>
<dbReference type="InterPro" id="IPR001647">
    <property type="entry name" value="HTH_TetR"/>
</dbReference>
<proteinExistence type="predicted"/>
<evidence type="ECO:0000259" key="5">
    <source>
        <dbReference type="PROSITE" id="PS50977"/>
    </source>
</evidence>
<dbReference type="Gene3D" id="1.10.357.10">
    <property type="entry name" value="Tetracycline Repressor, domain 2"/>
    <property type="match status" value="1"/>
</dbReference>
<dbReference type="InterPro" id="IPR009057">
    <property type="entry name" value="Homeodomain-like_sf"/>
</dbReference>
<dbReference type="InterPro" id="IPR036271">
    <property type="entry name" value="Tet_transcr_reg_TetR-rel_C_sf"/>
</dbReference>
<sequence>MPVPRPRQPRDGRRAQPVHRAIVASGTENGGGAEEGAVARTLVADKAGRAARERILRAALETFAERGYAASSLTAVAKRAGLSAPGVLHHFSDKRSLLAAVLEEHGQKDRETGDRTVEFADLDLPAALDLIVDQVEANLAHRDVIRLAHLCALAPGEDAQVAADWSKARLQRLRADIVAFADRARARGEISADTDLDATAAVIVAAFLGLEHQWLVDESFDMVAGMRAFTRLLATRIGRSGA</sequence>
<dbReference type="Proteomes" id="UP000466794">
    <property type="component" value="Unassembled WGS sequence"/>
</dbReference>
<feature type="domain" description="HTH tetR-type" evidence="5">
    <location>
        <begin position="49"/>
        <end position="109"/>
    </location>
</feature>
<keyword evidence="3" id="KW-0804">Transcription</keyword>
<accession>A0A7K1USS3</accession>
<keyword evidence="2 4" id="KW-0238">DNA-binding</keyword>